<keyword evidence="3" id="KW-1185">Reference proteome</keyword>
<dbReference type="Proteomes" id="UP000467841">
    <property type="component" value="Unassembled WGS sequence"/>
</dbReference>
<dbReference type="SUPFAM" id="SSF47323">
    <property type="entry name" value="Anticodon-binding domain of a subclass of class I aminoacyl-tRNA synthetases"/>
    <property type="match status" value="1"/>
</dbReference>
<organism evidence="2 3">
    <name type="scientific">Microthlaspi erraticum</name>
    <dbReference type="NCBI Taxonomy" id="1685480"/>
    <lineage>
        <taxon>Eukaryota</taxon>
        <taxon>Viridiplantae</taxon>
        <taxon>Streptophyta</taxon>
        <taxon>Embryophyta</taxon>
        <taxon>Tracheophyta</taxon>
        <taxon>Spermatophyta</taxon>
        <taxon>Magnoliopsida</taxon>
        <taxon>eudicotyledons</taxon>
        <taxon>Gunneridae</taxon>
        <taxon>Pentapetalae</taxon>
        <taxon>rosids</taxon>
        <taxon>malvids</taxon>
        <taxon>Brassicales</taxon>
        <taxon>Brassicaceae</taxon>
        <taxon>Coluteocarpeae</taxon>
        <taxon>Microthlaspi</taxon>
    </lineage>
</organism>
<dbReference type="Gene3D" id="1.10.730.10">
    <property type="entry name" value="Isoleucyl-tRNA Synthetase, Domain 1"/>
    <property type="match status" value="1"/>
</dbReference>
<dbReference type="GO" id="GO:0004825">
    <property type="term" value="F:methionine-tRNA ligase activity"/>
    <property type="evidence" value="ECO:0007669"/>
    <property type="project" value="InterPro"/>
</dbReference>
<dbReference type="InterPro" id="IPR023458">
    <property type="entry name" value="Met-tRNA_ligase_1"/>
</dbReference>
<dbReference type="GO" id="GO:0006431">
    <property type="term" value="P:methionyl-tRNA aminoacylation"/>
    <property type="evidence" value="ECO:0007669"/>
    <property type="project" value="TreeGrafter"/>
</dbReference>
<sequence>MEDGKRNISGALPKEASDKFHAIHQELNTWFDISSCKFEPTSAPDQAQEFSNNLSSSDNIMQQISDTSFECKDLQTKLSGDLVIILAQFVDRVLSFIAKNGKAGYKSVIPDAPGAESHLPTKSLAAKVGVLVNEYVEAMGKDNLKQGLIAAMHIAGEGNLYVFEQLNFPPCFDLSSLVETPWKLLPPSHRIGIPQPWYKYLNAEQVVQQSQEKMAERRARRASRKRAKKDAAKARARANLVVDQQSQETMAERRSGRASRRRAKRDAAKTRAGANMVDQRWPSVSSLMSGEASGSAGTDLRFLVSRRKMRADRLAEESAQITEESELNEQMDRLRLTSLIALTENSYGATETPPVEGCAQAPANLVDQRLESSEGM</sequence>
<dbReference type="PANTHER" id="PTHR45765:SF1">
    <property type="entry name" value="METHIONINE--TRNA LIGASE, CYTOPLASMIC"/>
    <property type="match status" value="1"/>
</dbReference>
<gene>
    <name evidence="2" type="ORF">MERR_LOCUS7970</name>
</gene>
<evidence type="ECO:0000256" key="1">
    <source>
        <dbReference type="SAM" id="MobiDB-lite"/>
    </source>
</evidence>
<feature type="region of interest" description="Disordered" evidence="1">
    <location>
        <begin position="213"/>
        <end position="275"/>
    </location>
</feature>
<dbReference type="GO" id="GO:0017101">
    <property type="term" value="C:aminoacyl-tRNA synthetase multienzyme complex"/>
    <property type="evidence" value="ECO:0007669"/>
    <property type="project" value="TreeGrafter"/>
</dbReference>
<dbReference type="InterPro" id="IPR009080">
    <property type="entry name" value="tRNAsynth_Ia_anticodon-bd"/>
</dbReference>
<dbReference type="GO" id="GO:0005524">
    <property type="term" value="F:ATP binding"/>
    <property type="evidence" value="ECO:0007669"/>
    <property type="project" value="InterPro"/>
</dbReference>
<dbReference type="OrthoDB" id="5844513at2759"/>
<comment type="caution">
    <text evidence="2">The sequence shown here is derived from an EMBL/GenBank/DDBJ whole genome shotgun (WGS) entry which is preliminary data.</text>
</comment>
<dbReference type="EMBL" id="CACVBM020000555">
    <property type="protein sequence ID" value="CAA7020735.1"/>
    <property type="molecule type" value="Genomic_DNA"/>
</dbReference>
<dbReference type="GO" id="GO:0005829">
    <property type="term" value="C:cytosol"/>
    <property type="evidence" value="ECO:0007669"/>
    <property type="project" value="TreeGrafter"/>
</dbReference>
<dbReference type="PANTHER" id="PTHR45765">
    <property type="entry name" value="METHIONINE--TRNA LIGASE"/>
    <property type="match status" value="1"/>
</dbReference>
<evidence type="ECO:0000313" key="2">
    <source>
        <dbReference type="EMBL" id="CAA7020735.1"/>
    </source>
</evidence>
<dbReference type="AlphaFoldDB" id="A0A6D2HUX0"/>
<protein>
    <submittedName>
        <fullName evidence="2">Uncharacterized protein</fullName>
    </submittedName>
</protein>
<reference evidence="2" key="1">
    <citation type="submission" date="2020-01" db="EMBL/GenBank/DDBJ databases">
        <authorList>
            <person name="Mishra B."/>
        </authorList>
    </citation>
    <scope>NUCLEOTIDE SEQUENCE [LARGE SCALE GENOMIC DNA]</scope>
</reference>
<feature type="compositionally biased region" description="Basic residues" evidence="1">
    <location>
        <begin position="218"/>
        <end position="228"/>
    </location>
</feature>
<name>A0A6D2HUX0_9BRAS</name>
<evidence type="ECO:0000313" key="3">
    <source>
        <dbReference type="Proteomes" id="UP000467841"/>
    </source>
</evidence>
<proteinExistence type="predicted"/>
<accession>A0A6D2HUX0</accession>